<dbReference type="PRINTS" id="PR00463">
    <property type="entry name" value="EP450I"/>
</dbReference>
<comment type="caution">
    <text evidence="16">The sequence shown here is derived from an EMBL/GenBank/DDBJ whole genome shotgun (WGS) entry which is preliminary data.</text>
</comment>
<evidence type="ECO:0000313" key="17">
    <source>
        <dbReference type="Proteomes" id="UP000823941"/>
    </source>
</evidence>
<dbReference type="PROSITE" id="PS00086">
    <property type="entry name" value="CYTOCHROME_P450"/>
    <property type="match status" value="1"/>
</dbReference>
<dbReference type="InterPro" id="IPR002401">
    <property type="entry name" value="Cyt_P450_E_grp-I"/>
</dbReference>
<evidence type="ECO:0000256" key="7">
    <source>
        <dbReference type="ARBA" id="ARBA00022723"/>
    </source>
</evidence>
<dbReference type="EC" id="1.14.14.1" evidence="5"/>
<sequence>MLYVVALLAVALAALYYWSISKYDYWKKKNIKYPEPTALFGNYREYLLQRHDLGEVTQGICKQFPDEPLIGAYYGTQPVAIVQEPELLKLILAKDFYHFSGREVSDHTHKEILTRNMFFTSGDNWRVLRQNLTPLFSSAKMKSMFHLIEKCSRDFEKCLEEECAMSDAVEVRTLMARFTMDCIGACAFGLNTDVLQKNSENNPFRQIGEKIFEVSTVRGFLTAFRSILPSAFYAVGLKVFPIRIFNFFQTVLMSVIKERSLQESSRQDFVDMILALKKEKYITGDSLKNMKDGSEKLQIKVDDEFLVAQCVMFFAAGFETSSTTTSFTLLELAKHPEHQQRVIDEVDAYLATRGEVQYDCTTELPFLESCIAEALRLYPTLAVITRDVTEDYTFPNGLKLEKGLRVHIPLRHIQRNPKYFSSPDEFLPDRFSPEEKKKIAPYTYFPFGEGPRICIGMRFAKMQLMAGLVTLFKSYRVELSPSMPKETSYYATAMVTQLKSGIQLRLVPREDGGQKFKGEFPAAKNCVASMKSVLKNQVIIF</sequence>
<comment type="cofactor">
    <cofactor evidence="1">
        <name>heme</name>
        <dbReference type="ChEBI" id="CHEBI:30413"/>
    </cofactor>
</comment>
<protein>
    <recommendedName>
        <fullName evidence="5">unspecific monooxygenase</fullName>
        <ecNumber evidence="5">1.14.14.1</ecNumber>
    </recommendedName>
</protein>
<proteinExistence type="inferred from homology"/>
<evidence type="ECO:0000256" key="2">
    <source>
        <dbReference type="ARBA" id="ARBA00004174"/>
    </source>
</evidence>
<keyword evidence="13" id="KW-0472">Membrane</keyword>
<keyword evidence="12 15" id="KW-0503">Monooxygenase</keyword>
<dbReference type="InterPro" id="IPR036396">
    <property type="entry name" value="Cyt_P450_sf"/>
</dbReference>
<dbReference type="SUPFAM" id="SSF48264">
    <property type="entry name" value="Cytochrome P450"/>
    <property type="match status" value="1"/>
</dbReference>
<dbReference type="InterPro" id="IPR001128">
    <property type="entry name" value="Cyt_P450"/>
</dbReference>
<dbReference type="PRINTS" id="PR00385">
    <property type="entry name" value="P450"/>
</dbReference>
<evidence type="ECO:0000256" key="11">
    <source>
        <dbReference type="ARBA" id="ARBA00023004"/>
    </source>
</evidence>
<keyword evidence="17" id="KW-1185">Reference proteome</keyword>
<dbReference type="InterPro" id="IPR050476">
    <property type="entry name" value="Insect_CytP450_Detox"/>
</dbReference>
<comment type="catalytic activity">
    <reaction evidence="14">
        <text>an organic molecule + reduced [NADPH--hemoprotein reductase] + O2 = an alcohol + oxidized [NADPH--hemoprotein reductase] + H2O + H(+)</text>
        <dbReference type="Rhea" id="RHEA:17149"/>
        <dbReference type="Rhea" id="RHEA-COMP:11964"/>
        <dbReference type="Rhea" id="RHEA-COMP:11965"/>
        <dbReference type="ChEBI" id="CHEBI:15377"/>
        <dbReference type="ChEBI" id="CHEBI:15378"/>
        <dbReference type="ChEBI" id="CHEBI:15379"/>
        <dbReference type="ChEBI" id="CHEBI:30879"/>
        <dbReference type="ChEBI" id="CHEBI:57618"/>
        <dbReference type="ChEBI" id="CHEBI:58210"/>
        <dbReference type="ChEBI" id="CHEBI:142491"/>
        <dbReference type="EC" id="1.14.14.1"/>
    </reaction>
</comment>
<name>A0ABQ7QFX9_PLUXY</name>
<dbReference type="Pfam" id="PF00067">
    <property type="entry name" value="p450"/>
    <property type="match status" value="1"/>
</dbReference>
<keyword evidence="11 15" id="KW-0408">Iron</keyword>
<dbReference type="EMBL" id="JAHIBW010000016">
    <property type="protein sequence ID" value="KAG7303690.1"/>
    <property type="molecule type" value="Genomic_DNA"/>
</dbReference>
<evidence type="ECO:0000256" key="6">
    <source>
        <dbReference type="ARBA" id="ARBA00022617"/>
    </source>
</evidence>
<evidence type="ECO:0000256" key="4">
    <source>
        <dbReference type="ARBA" id="ARBA00010617"/>
    </source>
</evidence>
<evidence type="ECO:0000313" key="16">
    <source>
        <dbReference type="EMBL" id="KAG7303690.1"/>
    </source>
</evidence>
<keyword evidence="10 15" id="KW-0560">Oxidoreductase</keyword>
<keyword evidence="9" id="KW-0492">Microsome</keyword>
<comment type="similarity">
    <text evidence="4 15">Belongs to the cytochrome P450 family.</text>
</comment>
<gene>
    <name evidence="16" type="ORF">JYU34_012244</name>
</gene>
<keyword evidence="6 15" id="KW-0349">Heme</keyword>
<evidence type="ECO:0000256" key="3">
    <source>
        <dbReference type="ARBA" id="ARBA00004406"/>
    </source>
</evidence>
<dbReference type="Gene3D" id="1.10.630.10">
    <property type="entry name" value="Cytochrome P450"/>
    <property type="match status" value="1"/>
</dbReference>
<evidence type="ECO:0000256" key="12">
    <source>
        <dbReference type="ARBA" id="ARBA00023033"/>
    </source>
</evidence>
<evidence type="ECO:0000256" key="1">
    <source>
        <dbReference type="ARBA" id="ARBA00001971"/>
    </source>
</evidence>
<evidence type="ECO:0000256" key="5">
    <source>
        <dbReference type="ARBA" id="ARBA00012109"/>
    </source>
</evidence>
<organism evidence="16 17">
    <name type="scientific">Plutella xylostella</name>
    <name type="common">Diamondback moth</name>
    <name type="synonym">Plutella maculipennis</name>
    <dbReference type="NCBI Taxonomy" id="51655"/>
    <lineage>
        <taxon>Eukaryota</taxon>
        <taxon>Metazoa</taxon>
        <taxon>Ecdysozoa</taxon>
        <taxon>Arthropoda</taxon>
        <taxon>Hexapoda</taxon>
        <taxon>Insecta</taxon>
        <taxon>Pterygota</taxon>
        <taxon>Neoptera</taxon>
        <taxon>Endopterygota</taxon>
        <taxon>Lepidoptera</taxon>
        <taxon>Glossata</taxon>
        <taxon>Ditrysia</taxon>
        <taxon>Yponomeutoidea</taxon>
        <taxon>Plutellidae</taxon>
        <taxon>Plutella</taxon>
    </lineage>
</organism>
<evidence type="ECO:0000256" key="9">
    <source>
        <dbReference type="ARBA" id="ARBA00022848"/>
    </source>
</evidence>
<keyword evidence="8" id="KW-0256">Endoplasmic reticulum</keyword>
<dbReference type="PANTHER" id="PTHR24292">
    <property type="entry name" value="CYTOCHROME P450"/>
    <property type="match status" value="1"/>
</dbReference>
<dbReference type="PANTHER" id="PTHR24292:SF45">
    <property type="entry name" value="CYTOCHROME P450 6G1-RELATED"/>
    <property type="match status" value="1"/>
</dbReference>
<accession>A0ABQ7QFX9</accession>
<dbReference type="InterPro" id="IPR017972">
    <property type="entry name" value="Cyt_P450_CS"/>
</dbReference>
<evidence type="ECO:0000256" key="14">
    <source>
        <dbReference type="ARBA" id="ARBA00047827"/>
    </source>
</evidence>
<keyword evidence="7 15" id="KW-0479">Metal-binding</keyword>
<evidence type="ECO:0000256" key="13">
    <source>
        <dbReference type="ARBA" id="ARBA00023136"/>
    </source>
</evidence>
<evidence type="ECO:0000256" key="10">
    <source>
        <dbReference type="ARBA" id="ARBA00023002"/>
    </source>
</evidence>
<comment type="subcellular location">
    <subcellularLocation>
        <location evidence="3">Endoplasmic reticulum membrane</location>
        <topology evidence="3">Peripheral membrane protein</topology>
    </subcellularLocation>
    <subcellularLocation>
        <location evidence="2">Microsome membrane</location>
        <topology evidence="2">Peripheral membrane protein</topology>
    </subcellularLocation>
</comment>
<evidence type="ECO:0000256" key="15">
    <source>
        <dbReference type="RuleBase" id="RU000461"/>
    </source>
</evidence>
<dbReference type="CDD" id="cd11056">
    <property type="entry name" value="CYP6-like"/>
    <property type="match status" value="1"/>
</dbReference>
<dbReference type="Proteomes" id="UP000823941">
    <property type="component" value="Chromosome 16"/>
</dbReference>
<evidence type="ECO:0000256" key="8">
    <source>
        <dbReference type="ARBA" id="ARBA00022824"/>
    </source>
</evidence>
<reference evidence="16 17" key="1">
    <citation type="submission" date="2021-06" db="EMBL/GenBank/DDBJ databases">
        <title>A haploid diamondback moth (Plutella xylostella L.) genome assembly resolves 31 chromosomes and identifies a diamide resistance mutation.</title>
        <authorList>
            <person name="Ward C.M."/>
            <person name="Perry K.D."/>
            <person name="Baker G."/>
            <person name="Powis K."/>
            <person name="Heckel D.G."/>
            <person name="Baxter S.W."/>
        </authorList>
    </citation>
    <scope>NUCLEOTIDE SEQUENCE [LARGE SCALE GENOMIC DNA]</scope>
    <source>
        <strain evidence="16 17">LV</strain>
        <tissue evidence="16">Single pupa</tissue>
    </source>
</reference>